<sequence>MARRTKAEIQKLLTVAVGEIGRLTEKVESQQEALRAVRQLAQVREHALSGLELRLGEAVDAAHEERASRERAEQALENARETLEKRRGVVNDQADRIVTLLEERDTLKGRIDYVNGLMVELKAAVAERLLGL</sequence>
<reference evidence="2" key="1">
    <citation type="journal article" date="2015" name="Nature">
        <title>Complex archaea that bridge the gap between prokaryotes and eukaryotes.</title>
        <authorList>
            <person name="Spang A."/>
            <person name="Saw J.H."/>
            <person name="Jorgensen S.L."/>
            <person name="Zaremba-Niedzwiedzka K."/>
            <person name="Martijn J."/>
            <person name="Lind A.E."/>
            <person name="van Eijk R."/>
            <person name="Schleper C."/>
            <person name="Guy L."/>
            <person name="Ettema T.J."/>
        </authorList>
    </citation>
    <scope>NUCLEOTIDE SEQUENCE</scope>
</reference>
<protein>
    <submittedName>
        <fullName evidence="2">Uncharacterized protein</fullName>
    </submittedName>
</protein>
<evidence type="ECO:0000313" key="2">
    <source>
        <dbReference type="EMBL" id="KKN15704.1"/>
    </source>
</evidence>
<feature type="coiled-coil region" evidence="1">
    <location>
        <begin position="20"/>
        <end position="89"/>
    </location>
</feature>
<keyword evidence="1" id="KW-0175">Coiled coil</keyword>
<proteinExistence type="predicted"/>
<comment type="caution">
    <text evidence="2">The sequence shown here is derived from an EMBL/GenBank/DDBJ whole genome shotgun (WGS) entry which is preliminary data.</text>
</comment>
<gene>
    <name evidence="2" type="ORF">LCGC14_0983430</name>
</gene>
<name>A0A0F9NCJ9_9ZZZZ</name>
<evidence type="ECO:0000256" key="1">
    <source>
        <dbReference type="SAM" id="Coils"/>
    </source>
</evidence>
<dbReference type="EMBL" id="LAZR01003687">
    <property type="protein sequence ID" value="KKN15704.1"/>
    <property type="molecule type" value="Genomic_DNA"/>
</dbReference>
<accession>A0A0F9NCJ9</accession>
<organism evidence="2">
    <name type="scientific">marine sediment metagenome</name>
    <dbReference type="NCBI Taxonomy" id="412755"/>
    <lineage>
        <taxon>unclassified sequences</taxon>
        <taxon>metagenomes</taxon>
        <taxon>ecological metagenomes</taxon>
    </lineage>
</organism>
<dbReference type="AlphaFoldDB" id="A0A0F9NCJ9"/>